<dbReference type="EMBL" id="JH819021">
    <property type="protein sequence ID" value="EKC33901.1"/>
    <property type="molecule type" value="Genomic_DNA"/>
</dbReference>
<name>K1RI65_MAGGI</name>
<sequence length="243" mass="27593">MLLIIKKKHTFSSLLGDEHGSREMCFLQENAVKKDLKIWYTVLTKVALRFPQLRAKDLIRAQASGDRGFCRLIVFIPMWIVMCTAMIGVLYVIIFAIITVKSPDIIPQHRRGNISIAIGNSFIVVPLLIFEVLLANRLDGDNHFKYTAITVPLFVSLITMICLSFGSKGGNQWWFGMRKDFCQFLLGVCPFLQEYGNISYSLHKNRQNQEESTTQTTTDTAKKYKLPDVSKVVVPVISIETPD</sequence>
<dbReference type="PANTHER" id="PTHR13568">
    <property type="entry name" value="FAM11A, B PROTEIN"/>
    <property type="match status" value="1"/>
</dbReference>
<dbReference type="AlphaFoldDB" id="K1RI65"/>
<gene>
    <name evidence="1" type="ORF">CGI_10026398</name>
</gene>
<organism evidence="1">
    <name type="scientific">Magallana gigas</name>
    <name type="common">Pacific oyster</name>
    <name type="synonym">Crassostrea gigas</name>
    <dbReference type="NCBI Taxonomy" id="29159"/>
    <lineage>
        <taxon>Eukaryota</taxon>
        <taxon>Metazoa</taxon>
        <taxon>Spiralia</taxon>
        <taxon>Lophotrochozoa</taxon>
        <taxon>Mollusca</taxon>
        <taxon>Bivalvia</taxon>
        <taxon>Autobranchia</taxon>
        <taxon>Pteriomorphia</taxon>
        <taxon>Ostreida</taxon>
        <taxon>Ostreoidea</taxon>
        <taxon>Ostreidae</taxon>
        <taxon>Magallana</taxon>
    </lineage>
</organism>
<proteinExistence type="predicted"/>
<dbReference type="Pfam" id="PF10269">
    <property type="entry name" value="Tmemb_185A"/>
    <property type="match status" value="1"/>
</dbReference>
<evidence type="ECO:0008006" key="2">
    <source>
        <dbReference type="Google" id="ProtNLM"/>
    </source>
</evidence>
<dbReference type="HOGENOM" id="CLU_099993_0_0_1"/>
<reference evidence="1" key="1">
    <citation type="journal article" date="2012" name="Nature">
        <title>The oyster genome reveals stress adaptation and complexity of shell formation.</title>
        <authorList>
            <person name="Zhang G."/>
            <person name="Fang X."/>
            <person name="Guo X."/>
            <person name="Li L."/>
            <person name="Luo R."/>
            <person name="Xu F."/>
            <person name="Yang P."/>
            <person name="Zhang L."/>
            <person name="Wang X."/>
            <person name="Qi H."/>
            <person name="Xiong Z."/>
            <person name="Que H."/>
            <person name="Xie Y."/>
            <person name="Holland P.W."/>
            <person name="Paps J."/>
            <person name="Zhu Y."/>
            <person name="Wu F."/>
            <person name="Chen Y."/>
            <person name="Wang J."/>
            <person name="Peng C."/>
            <person name="Meng J."/>
            <person name="Yang L."/>
            <person name="Liu J."/>
            <person name="Wen B."/>
            <person name="Zhang N."/>
            <person name="Huang Z."/>
            <person name="Zhu Q."/>
            <person name="Feng Y."/>
            <person name="Mount A."/>
            <person name="Hedgecock D."/>
            <person name="Xu Z."/>
            <person name="Liu Y."/>
            <person name="Domazet-Loso T."/>
            <person name="Du Y."/>
            <person name="Sun X."/>
            <person name="Zhang S."/>
            <person name="Liu B."/>
            <person name="Cheng P."/>
            <person name="Jiang X."/>
            <person name="Li J."/>
            <person name="Fan D."/>
            <person name="Wang W."/>
            <person name="Fu W."/>
            <person name="Wang T."/>
            <person name="Wang B."/>
            <person name="Zhang J."/>
            <person name="Peng Z."/>
            <person name="Li Y."/>
            <person name="Li N."/>
            <person name="Wang J."/>
            <person name="Chen M."/>
            <person name="He Y."/>
            <person name="Tan F."/>
            <person name="Song X."/>
            <person name="Zheng Q."/>
            <person name="Huang R."/>
            <person name="Yang H."/>
            <person name="Du X."/>
            <person name="Chen L."/>
            <person name="Yang M."/>
            <person name="Gaffney P.M."/>
            <person name="Wang S."/>
            <person name="Luo L."/>
            <person name="She Z."/>
            <person name="Ming Y."/>
            <person name="Huang W."/>
            <person name="Zhang S."/>
            <person name="Huang B."/>
            <person name="Zhang Y."/>
            <person name="Qu T."/>
            <person name="Ni P."/>
            <person name="Miao G."/>
            <person name="Wang J."/>
            <person name="Wang Q."/>
            <person name="Steinberg C.E."/>
            <person name="Wang H."/>
            <person name="Li N."/>
            <person name="Qian L."/>
            <person name="Zhang G."/>
            <person name="Li Y."/>
            <person name="Yang H."/>
            <person name="Liu X."/>
            <person name="Wang J."/>
            <person name="Yin Y."/>
            <person name="Wang J."/>
        </authorList>
    </citation>
    <scope>NUCLEOTIDE SEQUENCE [LARGE SCALE GENOMIC DNA]</scope>
    <source>
        <strain evidence="1">05x7-T-G4-1.051#20</strain>
    </source>
</reference>
<dbReference type="PANTHER" id="PTHR13568:SF6">
    <property type="entry name" value="TRANSMEMBRANE PROTEIN 185A"/>
    <property type="match status" value="1"/>
</dbReference>
<dbReference type="InterPro" id="IPR019396">
    <property type="entry name" value="TM_Fragile-X-F-assoc"/>
</dbReference>
<accession>K1RI65</accession>
<dbReference type="InParanoid" id="K1RI65"/>
<evidence type="ECO:0000313" key="1">
    <source>
        <dbReference type="EMBL" id="EKC33901.1"/>
    </source>
</evidence>
<protein>
    <recommendedName>
        <fullName evidence="2">Transmembrane protein 185B</fullName>
    </recommendedName>
</protein>